<gene>
    <name evidence="2" type="ORF">AV274_0390</name>
</gene>
<feature type="region of interest" description="Disordered" evidence="1">
    <location>
        <begin position="106"/>
        <end position="133"/>
    </location>
</feature>
<proteinExistence type="predicted"/>
<evidence type="ECO:0000313" key="2">
    <source>
        <dbReference type="EMBL" id="OAO17862.1"/>
    </source>
</evidence>
<comment type="caution">
    <text evidence="2">The sequence shown here is derived from an EMBL/GenBank/DDBJ whole genome shotgun (WGS) entry which is preliminary data.</text>
</comment>
<feature type="compositionally biased region" description="Low complexity" evidence="1">
    <location>
        <begin position="113"/>
        <end position="128"/>
    </location>
</feature>
<name>A0A196SNU5_BLAHN</name>
<dbReference type="EMBL" id="LXWW01000014">
    <property type="protein sequence ID" value="OAO17862.1"/>
    <property type="molecule type" value="Genomic_DNA"/>
</dbReference>
<accession>A0A196SNU5</accession>
<dbReference type="AlphaFoldDB" id="A0A196SNU5"/>
<organism evidence="2 3">
    <name type="scientific">Blastocystis sp. subtype 1 (strain ATCC 50177 / NandII)</name>
    <dbReference type="NCBI Taxonomy" id="478820"/>
    <lineage>
        <taxon>Eukaryota</taxon>
        <taxon>Sar</taxon>
        <taxon>Stramenopiles</taxon>
        <taxon>Bigyra</taxon>
        <taxon>Opalozoa</taxon>
        <taxon>Opalinata</taxon>
        <taxon>Blastocystidae</taxon>
        <taxon>Blastocystis</taxon>
    </lineage>
</organism>
<reference evidence="2 3" key="1">
    <citation type="submission" date="2016-05" db="EMBL/GenBank/DDBJ databases">
        <title>Nuclear genome of Blastocystis sp. subtype 1 NandII.</title>
        <authorList>
            <person name="Gentekaki E."/>
            <person name="Curtis B."/>
            <person name="Stairs C."/>
            <person name="Eme L."/>
            <person name="Herman E."/>
            <person name="Klimes V."/>
            <person name="Arias M.C."/>
            <person name="Elias M."/>
            <person name="Hilliou F."/>
            <person name="Klute M."/>
            <person name="Malik S.-B."/>
            <person name="Pightling A."/>
            <person name="Rachubinski R."/>
            <person name="Salas D."/>
            <person name="Schlacht A."/>
            <person name="Suga H."/>
            <person name="Archibald J."/>
            <person name="Ball S.G."/>
            <person name="Clark G."/>
            <person name="Dacks J."/>
            <person name="Van Der Giezen M."/>
            <person name="Tsaousis A."/>
            <person name="Roger A."/>
        </authorList>
    </citation>
    <scope>NUCLEOTIDE SEQUENCE [LARGE SCALE GENOMIC DNA]</scope>
    <source>
        <strain evidence="3">ATCC 50177 / NandII</strain>
    </source>
</reference>
<evidence type="ECO:0000313" key="3">
    <source>
        <dbReference type="Proteomes" id="UP000078348"/>
    </source>
</evidence>
<sequence length="358" mass="40614">MNHVIPIQSRKKKRIQCEEPADPLPAMAASTASILQAGCSTIENVLLEAKREAQEKEQREPPLSMEYIQKALEDHNRRLNYCEHCQDDLRQQFADLSQLVNSSLLSGTSSNPISRISSVRQTSSSLTQEDGLGNPPLFNDDSLPPMQHTPVQAGHVGRWSATMVDELVRAVVTSLRVWVREKEQMLMLKRLLARSRCIDGEKSDRWYQREIDVLEEFDKCELNSIQKDLRDIRELSKMKSSSSTSSFVEPISEQKKESVLQMGTLRSFSPISQTEDGTDLMEDDGETDQPEESLNIALYETLIEHEEEIVNALTEDAFRSPSTLQDELMKAIKKQQLFPVEDLDMIAASFLADMIAFH</sequence>
<keyword evidence="3" id="KW-1185">Reference proteome</keyword>
<protein>
    <submittedName>
        <fullName evidence="2">Uncharacterized protein</fullName>
    </submittedName>
</protein>
<dbReference type="Proteomes" id="UP000078348">
    <property type="component" value="Unassembled WGS sequence"/>
</dbReference>
<evidence type="ECO:0000256" key="1">
    <source>
        <dbReference type="SAM" id="MobiDB-lite"/>
    </source>
</evidence>